<dbReference type="Pfam" id="PF25954">
    <property type="entry name" value="Beta-barrel_RND_2"/>
    <property type="match status" value="1"/>
</dbReference>
<protein>
    <submittedName>
        <fullName evidence="8">Secretion protein HlyD</fullName>
    </submittedName>
</protein>
<dbReference type="InterPro" id="IPR058625">
    <property type="entry name" value="MdtA-like_BSH"/>
</dbReference>
<keyword evidence="9" id="KW-1185">Reference proteome</keyword>
<dbReference type="PANTHER" id="PTHR30386:SF24">
    <property type="entry name" value="MULTIDRUG RESISTANCE EFFLUX PUMP"/>
    <property type="match status" value="1"/>
</dbReference>
<accession>A0A2U1U481</accession>
<dbReference type="Gene3D" id="1.10.287.470">
    <property type="entry name" value="Helix hairpin bin"/>
    <property type="match status" value="2"/>
</dbReference>
<dbReference type="Pfam" id="PF25917">
    <property type="entry name" value="BSH_RND"/>
    <property type="match status" value="1"/>
</dbReference>
<feature type="transmembrane region" description="Helical" evidence="4">
    <location>
        <begin position="49"/>
        <end position="68"/>
    </location>
</feature>
<evidence type="ECO:0000256" key="2">
    <source>
        <dbReference type="SAM" id="Coils"/>
    </source>
</evidence>
<comment type="caution">
    <text evidence="8">The sequence shown here is derived from an EMBL/GenBank/DDBJ whole genome shotgun (WGS) entry which is preliminary data.</text>
</comment>
<dbReference type="InterPro" id="IPR050739">
    <property type="entry name" value="MFP"/>
</dbReference>
<feature type="domain" description="CusB-like beta-barrel" evidence="7">
    <location>
        <begin position="289"/>
        <end position="332"/>
    </location>
</feature>
<dbReference type="RefSeq" id="WP_136166325.1">
    <property type="nucleotide sequence ID" value="NZ_KZ819077.1"/>
</dbReference>
<evidence type="ECO:0000259" key="7">
    <source>
        <dbReference type="Pfam" id="PF25954"/>
    </source>
</evidence>
<dbReference type="EMBL" id="QDKH01000009">
    <property type="protein sequence ID" value="PWC16432.1"/>
    <property type="molecule type" value="Genomic_DNA"/>
</dbReference>
<comment type="similarity">
    <text evidence="1">Belongs to the membrane fusion protein (MFP) (TC 8.A.1) family.</text>
</comment>
<dbReference type="SUPFAM" id="SSF111369">
    <property type="entry name" value="HlyD-like secretion proteins"/>
    <property type="match status" value="3"/>
</dbReference>
<evidence type="ECO:0000256" key="3">
    <source>
        <dbReference type="SAM" id="MobiDB-lite"/>
    </source>
</evidence>
<feature type="coiled-coil region" evidence="2">
    <location>
        <begin position="195"/>
        <end position="229"/>
    </location>
</feature>
<dbReference type="Proteomes" id="UP000296159">
    <property type="component" value="Unassembled WGS sequence"/>
</dbReference>
<dbReference type="InterPro" id="IPR058624">
    <property type="entry name" value="MdtA-like_HH"/>
</dbReference>
<proteinExistence type="inferred from homology"/>
<dbReference type="AlphaFoldDB" id="A0A2U1U481"/>
<keyword evidence="4" id="KW-0812">Transmembrane</keyword>
<evidence type="ECO:0000256" key="1">
    <source>
        <dbReference type="ARBA" id="ARBA00009477"/>
    </source>
</evidence>
<gene>
    <name evidence="8" type="ORF">DDT56_10190</name>
</gene>
<dbReference type="Gene3D" id="2.40.50.100">
    <property type="match status" value="1"/>
</dbReference>
<dbReference type="GO" id="GO:0055085">
    <property type="term" value="P:transmembrane transport"/>
    <property type="evidence" value="ECO:0007669"/>
    <property type="project" value="InterPro"/>
</dbReference>
<feature type="domain" description="Multidrug resistance protein MdtA-like alpha-helical hairpin" evidence="5">
    <location>
        <begin position="160"/>
        <end position="222"/>
    </location>
</feature>
<feature type="compositionally biased region" description="Basic and acidic residues" evidence="3">
    <location>
        <begin position="34"/>
        <end position="43"/>
    </location>
</feature>
<evidence type="ECO:0000259" key="5">
    <source>
        <dbReference type="Pfam" id="PF25876"/>
    </source>
</evidence>
<evidence type="ECO:0000256" key="4">
    <source>
        <dbReference type="SAM" id="Phobius"/>
    </source>
</evidence>
<keyword evidence="4" id="KW-0472">Membrane</keyword>
<dbReference type="InterPro" id="IPR058792">
    <property type="entry name" value="Beta-barrel_RND_2"/>
</dbReference>
<feature type="compositionally biased region" description="Polar residues" evidence="3">
    <location>
        <begin position="1"/>
        <end position="20"/>
    </location>
</feature>
<keyword evidence="4" id="KW-1133">Transmembrane helix</keyword>
<dbReference type="PANTHER" id="PTHR30386">
    <property type="entry name" value="MEMBRANE FUSION SUBUNIT OF EMRAB-TOLC MULTIDRUG EFFLUX PUMP"/>
    <property type="match status" value="1"/>
</dbReference>
<feature type="domain" description="Multidrug resistance protein MdtA-like barrel-sandwich hybrid" evidence="6">
    <location>
        <begin position="90"/>
        <end position="283"/>
    </location>
</feature>
<sequence length="391" mass="42071">MSENSKSRQPTTDDASSSPVRQPEDKGLPGSGEQDSKPSEQKRPPSRRLAVAIGVLSVIAVLLVLFAWRLPPFSSPFERTENAYVRGQVTTISPQVNGYVADVLVGDFQNVDAGQALFRIDDRIYRQRLEQARASLASSEADLANSTQAQASSRATVGSREAELASARAQRVRAEADMARVAELAADGSLSIRERDEAEAALRAARATVKQAEAALEVARQDVRSVEVSRLGLEAAVASARAAVRLAEIDLDNTVITAPEAGQLGQVGTRRGQYVSAGTQLVSLVPPRLWIIANFKERQAGLMQEGQSAIVTVDALDDRRFTGRLQHISPATGSEFALLPAQNATGNFTKVAQRLPVRIVLDADQEGLRQLRPGMSVVARVDTSNSGREKQ</sequence>
<feature type="region of interest" description="Disordered" evidence="3">
    <location>
        <begin position="1"/>
        <end position="46"/>
    </location>
</feature>
<evidence type="ECO:0000259" key="6">
    <source>
        <dbReference type="Pfam" id="PF25917"/>
    </source>
</evidence>
<dbReference type="Gene3D" id="2.40.30.170">
    <property type="match status" value="1"/>
</dbReference>
<evidence type="ECO:0000313" key="8">
    <source>
        <dbReference type="EMBL" id="PWC16432.1"/>
    </source>
</evidence>
<reference evidence="8 9" key="1">
    <citation type="submission" date="2018-04" db="EMBL/GenBank/DDBJ databases">
        <title>Brenneria corticis sp.nov.</title>
        <authorList>
            <person name="Li Y."/>
        </authorList>
    </citation>
    <scope>NUCLEOTIDE SEQUENCE [LARGE SCALE GENOMIC DNA]</scope>
    <source>
        <strain evidence="8 9">CFCC 11842</strain>
    </source>
</reference>
<evidence type="ECO:0000313" key="9">
    <source>
        <dbReference type="Proteomes" id="UP000296159"/>
    </source>
</evidence>
<dbReference type="Pfam" id="PF25876">
    <property type="entry name" value="HH_MFP_RND"/>
    <property type="match status" value="1"/>
</dbReference>
<name>A0A2U1U481_9GAMM</name>
<organism evidence="8 9">
    <name type="scientific">Brenneria corticis</name>
    <dbReference type="NCBI Taxonomy" id="2173106"/>
    <lineage>
        <taxon>Bacteria</taxon>
        <taxon>Pseudomonadati</taxon>
        <taxon>Pseudomonadota</taxon>
        <taxon>Gammaproteobacteria</taxon>
        <taxon>Enterobacterales</taxon>
        <taxon>Pectobacteriaceae</taxon>
        <taxon>Brenneria</taxon>
    </lineage>
</organism>
<keyword evidence="2" id="KW-0175">Coiled coil</keyword>